<dbReference type="Proteomes" id="UP001143486">
    <property type="component" value="Unassembled WGS sequence"/>
</dbReference>
<dbReference type="PANTHER" id="PTHR47359:SF3">
    <property type="entry name" value="NLP_P60 DOMAIN-CONTAINING PROTEIN-RELATED"/>
    <property type="match status" value="1"/>
</dbReference>
<keyword evidence="7" id="KW-1185">Reference proteome</keyword>
<dbReference type="GO" id="GO:0006508">
    <property type="term" value="P:proteolysis"/>
    <property type="evidence" value="ECO:0007669"/>
    <property type="project" value="UniProtKB-KW"/>
</dbReference>
<comment type="similarity">
    <text evidence="1">Belongs to the peptidase C40 family.</text>
</comment>
<organism evidence="6 7">
    <name type="scientific">Maricaulis virginensis</name>
    <dbReference type="NCBI Taxonomy" id="144022"/>
    <lineage>
        <taxon>Bacteria</taxon>
        <taxon>Pseudomonadati</taxon>
        <taxon>Pseudomonadota</taxon>
        <taxon>Alphaproteobacteria</taxon>
        <taxon>Maricaulales</taxon>
        <taxon>Maricaulaceae</taxon>
        <taxon>Maricaulis</taxon>
    </lineage>
</organism>
<feature type="domain" description="NlpC/P60" evidence="5">
    <location>
        <begin position="157"/>
        <end position="280"/>
    </location>
</feature>
<evidence type="ECO:0000313" key="6">
    <source>
        <dbReference type="EMBL" id="GLK51995.1"/>
    </source>
</evidence>
<dbReference type="GO" id="GO:0008234">
    <property type="term" value="F:cysteine-type peptidase activity"/>
    <property type="evidence" value="ECO:0007669"/>
    <property type="project" value="UniProtKB-KW"/>
</dbReference>
<dbReference type="PANTHER" id="PTHR47359">
    <property type="entry name" value="PEPTIDOGLYCAN DL-ENDOPEPTIDASE CWLO"/>
    <property type="match status" value="1"/>
</dbReference>
<dbReference type="EMBL" id="BSFE01000003">
    <property type="protein sequence ID" value="GLK51995.1"/>
    <property type="molecule type" value="Genomic_DNA"/>
</dbReference>
<reference evidence="6" key="1">
    <citation type="journal article" date="2014" name="Int. J. Syst. Evol. Microbiol.">
        <title>Complete genome sequence of Corynebacterium casei LMG S-19264T (=DSM 44701T), isolated from a smear-ripened cheese.</title>
        <authorList>
            <consortium name="US DOE Joint Genome Institute (JGI-PGF)"/>
            <person name="Walter F."/>
            <person name="Albersmeier A."/>
            <person name="Kalinowski J."/>
            <person name="Ruckert C."/>
        </authorList>
    </citation>
    <scope>NUCLEOTIDE SEQUENCE</scope>
    <source>
        <strain evidence="6">VKM B-1513</strain>
    </source>
</reference>
<keyword evidence="4" id="KW-0788">Thiol protease</keyword>
<dbReference type="Pfam" id="PF18348">
    <property type="entry name" value="SH3_16"/>
    <property type="match status" value="1"/>
</dbReference>
<dbReference type="Pfam" id="PF00877">
    <property type="entry name" value="NLPC_P60"/>
    <property type="match status" value="1"/>
</dbReference>
<dbReference type="InterPro" id="IPR038765">
    <property type="entry name" value="Papain-like_cys_pep_sf"/>
</dbReference>
<name>A0A9W6IMN4_9PROT</name>
<evidence type="ECO:0000256" key="1">
    <source>
        <dbReference type="ARBA" id="ARBA00007074"/>
    </source>
</evidence>
<dbReference type="SUPFAM" id="SSF54001">
    <property type="entry name" value="Cysteine proteinases"/>
    <property type="match status" value="1"/>
</dbReference>
<sequence length="283" mass="30610">MSHLDPRLTPARPDLAAAHLKGQVEAARFVEPVDYQSVIAAAPIRRAPAPDGAMDDQVLAGEVFAVLEARDGWGWGFSRAGGYVGWVDLAGFSTTVRQPDRRITALRTYAFSKPDIKSAPRHLLSLNALVSTGAREGRFIEAEGLGWVVEPHTGAPDDHAGDFVAVAESFLAAPYLWGGKESLGLDCSGLVQMALRAAGIDVPRDADQQEAALKAAWQDVTGDEARERGDIVFWPGHVGIMVDSEHLLHANAGFMDVTLELFSEAEARIREKENPVRTIVRPL</sequence>
<dbReference type="RefSeq" id="WP_271186358.1">
    <property type="nucleotide sequence ID" value="NZ_BSFE01000003.1"/>
</dbReference>
<dbReference type="InterPro" id="IPR051794">
    <property type="entry name" value="PG_Endopeptidase_C40"/>
</dbReference>
<evidence type="ECO:0000313" key="7">
    <source>
        <dbReference type="Proteomes" id="UP001143486"/>
    </source>
</evidence>
<protein>
    <submittedName>
        <fullName evidence="6">Peptidase P60</fullName>
    </submittedName>
</protein>
<gene>
    <name evidence="6" type="ORF">GCM10017621_15030</name>
</gene>
<evidence type="ECO:0000256" key="2">
    <source>
        <dbReference type="ARBA" id="ARBA00022670"/>
    </source>
</evidence>
<dbReference type="PROSITE" id="PS51935">
    <property type="entry name" value="NLPC_P60"/>
    <property type="match status" value="1"/>
</dbReference>
<dbReference type="InterPro" id="IPR041382">
    <property type="entry name" value="SH3_16"/>
</dbReference>
<evidence type="ECO:0000256" key="3">
    <source>
        <dbReference type="ARBA" id="ARBA00022801"/>
    </source>
</evidence>
<dbReference type="InterPro" id="IPR000064">
    <property type="entry name" value="NLP_P60_dom"/>
</dbReference>
<comment type="caution">
    <text evidence="6">The sequence shown here is derived from an EMBL/GenBank/DDBJ whole genome shotgun (WGS) entry which is preliminary data.</text>
</comment>
<keyword evidence="2" id="KW-0645">Protease</keyword>
<accession>A0A9W6IMN4</accession>
<dbReference type="AlphaFoldDB" id="A0A9W6IMN4"/>
<evidence type="ECO:0000259" key="5">
    <source>
        <dbReference type="PROSITE" id="PS51935"/>
    </source>
</evidence>
<keyword evidence="3" id="KW-0378">Hydrolase</keyword>
<reference evidence="6" key="2">
    <citation type="submission" date="2023-01" db="EMBL/GenBank/DDBJ databases">
        <authorList>
            <person name="Sun Q."/>
            <person name="Evtushenko L."/>
        </authorList>
    </citation>
    <scope>NUCLEOTIDE SEQUENCE</scope>
    <source>
        <strain evidence="6">VKM B-1513</strain>
    </source>
</reference>
<proteinExistence type="inferred from homology"/>
<evidence type="ECO:0000256" key="4">
    <source>
        <dbReference type="ARBA" id="ARBA00022807"/>
    </source>
</evidence>
<dbReference type="Gene3D" id="3.90.1720.10">
    <property type="entry name" value="endopeptidase domain like (from Nostoc punctiforme)"/>
    <property type="match status" value="1"/>
</dbReference>